<keyword evidence="5" id="KW-0472">Membrane</keyword>
<keyword evidence="3" id="KW-0732">Signal</keyword>
<proteinExistence type="inferred from homology"/>
<dbReference type="EMBL" id="DXCD01000219">
    <property type="protein sequence ID" value="HIZ13933.1"/>
    <property type="molecule type" value="Genomic_DNA"/>
</dbReference>
<reference evidence="9" key="2">
    <citation type="submission" date="2021-04" db="EMBL/GenBank/DDBJ databases">
        <authorList>
            <person name="Gilroy R."/>
        </authorList>
    </citation>
    <scope>NUCLEOTIDE SEQUENCE</scope>
    <source>
        <strain evidence="9">ChiGjej1B1-13045</strain>
    </source>
</reference>
<evidence type="ECO:0000256" key="3">
    <source>
        <dbReference type="ARBA" id="ARBA00022729"/>
    </source>
</evidence>
<feature type="domain" description="Thioester" evidence="8">
    <location>
        <begin position="38"/>
        <end position="166"/>
    </location>
</feature>
<dbReference type="Pfam" id="PF18202">
    <property type="entry name" value="TQ"/>
    <property type="match status" value="1"/>
</dbReference>
<evidence type="ECO:0000259" key="8">
    <source>
        <dbReference type="Pfam" id="PF20610"/>
    </source>
</evidence>
<dbReference type="InterPro" id="IPR041033">
    <property type="entry name" value="SpaA_PFL_dom_1"/>
</dbReference>
<evidence type="ECO:0000259" key="7">
    <source>
        <dbReference type="Pfam" id="PF18202"/>
    </source>
</evidence>
<gene>
    <name evidence="9" type="ORF">H9817_08430</name>
</gene>
<keyword evidence="2" id="KW-0964">Secreted</keyword>
<protein>
    <submittedName>
        <fullName evidence="9">VaFE repeat-containing surface-anchored protein</fullName>
    </submittedName>
</protein>
<dbReference type="Proteomes" id="UP000824017">
    <property type="component" value="Unassembled WGS sequence"/>
</dbReference>
<evidence type="ECO:0000313" key="10">
    <source>
        <dbReference type="Proteomes" id="UP000824017"/>
    </source>
</evidence>
<evidence type="ECO:0000256" key="1">
    <source>
        <dbReference type="ARBA" id="ARBA00007257"/>
    </source>
</evidence>
<feature type="domain" description="T-Q ester bond containing" evidence="7">
    <location>
        <begin position="900"/>
        <end position="1022"/>
    </location>
</feature>
<feature type="domain" description="SpaA-like prealbumin fold" evidence="6">
    <location>
        <begin position="787"/>
        <end position="880"/>
    </location>
</feature>
<dbReference type="InterPro" id="IPR046751">
    <property type="entry name" value="TED_2"/>
</dbReference>
<dbReference type="PANTHER" id="PTHR36108:SF13">
    <property type="entry name" value="COLOSSIN-B-RELATED"/>
    <property type="match status" value="1"/>
</dbReference>
<feature type="transmembrane region" description="Helical" evidence="5">
    <location>
        <begin position="1038"/>
        <end position="1058"/>
    </location>
</feature>
<feature type="domain" description="SpaA-like prealbumin fold" evidence="6">
    <location>
        <begin position="295"/>
        <end position="412"/>
    </location>
</feature>
<feature type="domain" description="SpaA-like prealbumin fold" evidence="6">
    <location>
        <begin position="213"/>
        <end position="285"/>
    </location>
</feature>
<dbReference type="InterPro" id="IPR041100">
    <property type="entry name" value="TQ"/>
</dbReference>
<sequence length="1071" mass="117765">MKHRVRWRIFIVTVFLLFLGLRAGRMYPVSAASEQGAVELTVGRAVYYGTYSTNYFNVEGKTAYCLEPLKDTPESGHYAVHPLDGGAVRKGIYYVYGGPGYALYQERFGRIGIGNGYSQDDEYCMSHCILSYLYSGNDSAFTGLDSSVIAVLKERVQNILSLPEPPEAFYAFLFNMDGSGQVMGGSGRDRSGEIEVGKRSDRPEWTADNPCYSLEGAVFGIYRPGEDTPAWTIKTDADGYGKLEDVPIGTYEIAEIESPRGFALNAQRQQIRVEEGEVFRYECVNKAQYYPAQILLNKVDAETGEQRPQGTASLEDAEFEVKYYAGYYDSDPGAGDILPERTWILRTNAAGELELSDACKVSGDEFYKNDAGEYVLPLGTVTFREVKAPAGYLLNETVVAEKISAEGTEETDVVYHVPEFPEQVVRGGLQIVKFREDEDENEDQKTSLEGIIFTVTSKTTGEQTEIVTDKNGYAVIQQTEDGRGGLVYDTYVVSERNAPAGLLPVEDFEVTVSEEGQTLYYILEDKRVFSPVRLVKKDAETGEVIPIAGAEFQLLDQDKNPVTMTVHYPQETVYSAFKTDESGSFVLPDRLPAGIYYFQEKRAPEGYILSKEPVRFEITEDHEWGDPFVAEIADKPAKGRFCIRKTDEETGDAVPGAKFEIRAKEDIRTPAGTLLMAEGSPAGVLATGADGTAESDSLPLGRYEIQEIEQAPGYVLSEEVYEAELKYEDQETEIATVNIEFTNKPTTVILWKTEEGTGGTDSAGGAAGAEGAGGAAGTEGADDVQGTAKGLEGVKFTVWKKEEAAQNADGAGEPDHTDPEQEASGQSVSEENIHVTDENGRIILRYLTPGTYCVRETESIPGYLRDDAVWEFTVDQTGKVEGKACVEYRIENKKTQIADTLAFWQESGNKEIYAGEDNVIIDMVSLQNLEAGQVYTLRGMLADSDTGEILDADGSPAAGEREALGEKTFTAENSSQKIQMEFSLDSTQLEEKRIVVFESLYIGDILISTHENPEDGRQTVSVLKKPEEAAATGDQSDWGRGAFAAFAAALISAGYLAVRFRKIRNHKVLYF</sequence>
<feature type="domain" description="SpaA-like prealbumin fold" evidence="6">
    <location>
        <begin position="641"/>
        <end position="737"/>
    </location>
</feature>
<dbReference type="Pfam" id="PF17802">
    <property type="entry name" value="SpaA"/>
    <property type="match status" value="6"/>
</dbReference>
<dbReference type="Gene3D" id="2.60.40.10">
    <property type="entry name" value="Immunoglobulins"/>
    <property type="match status" value="6"/>
</dbReference>
<comment type="similarity">
    <text evidence="1">Belongs to the serine-aspartate repeat-containing protein (SDr) family.</text>
</comment>
<evidence type="ECO:0000313" key="9">
    <source>
        <dbReference type="EMBL" id="HIZ13933.1"/>
    </source>
</evidence>
<dbReference type="AlphaFoldDB" id="A0A9D2IK10"/>
<feature type="domain" description="SpaA-like prealbumin fold" evidence="6">
    <location>
        <begin position="532"/>
        <end position="622"/>
    </location>
</feature>
<dbReference type="Gene3D" id="2.60.40.3930">
    <property type="match status" value="1"/>
</dbReference>
<feature type="compositionally biased region" description="Gly residues" evidence="4">
    <location>
        <begin position="756"/>
        <end position="777"/>
    </location>
</feature>
<evidence type="ECO:0000256" key="2">
    <source>
        <dbReference type="ARBA" id="ARBA00022525"/>
    </source>
</evidence>
<evidence type="ECO:0000256" key="4">
    <source>
        <dbReference type="SAM" id="MobiDB-lite"/>
    </source>
</evidence>
<dbReference type="NCBIfam" id="NF033903">
    <property type="entry name" value="VaFE_rpt"/>
    <property type="match status" value="1"/>
</dbReference>
<accession>A0A9D2IK10</accession>
<feature type="region of interest" description="Disordered" evidence="4">
    <location>
        <begin position="804"/>
        <end position="834"/>
    </location>
</feature>
<organism evidence="9 10">
    <name type="scientific">Candidatus Mediterraneibacter stercorigallinarum</name>
    <dbReference type="NCBI Taxonomy" id="2838686"/>
    <lineage>
        <taxon>Bacteria</taxon>
        <taxon>Bacillati</taxon>
        <taxon>Bacillota</taxon>
        <taxon>Clostridia</taxon>
        <taxon>Lachnospirales</taxon>
        <taxon>Lachnospiraceae</taxon>
        <taxon>Mediterraneibacter</taxon>
    </lineage>
</organism>
<name>A0A9D2IK10_9FIRM</name>
<keyword evidence="5" id="KW-1133">Transmembrane helix</keyword>
<feature type="domain" description="SpaA-like prealbumin fold" evidence="6">
    <location>
        <begin position="441"/>
        <end position="522"/>
    </location>
</feature>
<dbReference type="Pfam" id="PF20610">
    <property type="entry name" value="TED_2"/>
    <property type="match status" value="1"/>
</dbReference>
<reference evidence="9" key="1">
    <citation type="journal article" date="2021" name="PeerJ">
        <title>Extensive microbial diversity within the chicken gut microbiome revealed by metagenomics and culture.</title>
        <authorList>
            <person name="Gilroy R."/>
            <person name="Ravi A."/>
            <person name="Getino M."/>
            <person name="Pursley I."/>
            <person name="Horton D.L."/>
            <person name="Alikhan N.F."/>
            <person name="Baker D."/>
            <person name="Gharbi K."/>
            <person name="Hall N."/>
            <person name="Watson M."/>
            <person name="Adriaenssens E.M."/>
            <person name="Foster-Nyarko E."/>
            <person name="Jarju S."/>
            <person name="Secka A."/>
            <person name="Antonio M."/>
            <person name="Oren A."/>
            <person name="Chaudhuri R.R."/>
            <person name="La Ragione R."/>
            <person name="Hildebrand F."/>
            <person name="Pallen M.J."/>
        </authorList>
    </citation>
    <scope>NUCLEOTIDE SEQUENCE</scope>
    <source>
        <strain evidence="9">ChiGjej1B1-13045</strain>
    </source>
</reference>
<comment type="caution">
    <text evidence="9">The sequence shown here is derived from an EMBL/GenBank/DDBJ whole genome shotgun (WGS) entry which is preliminary data.</text>
</comment>
<evidence type="ECO:0000259" key="6">
    <source>
        <dbReference type="Pfam" id="PF17802"/>
    </source>
</evidence>
<dbReference type="PANTHER" id="PTHR36108">
    <property type="entry name" value="COLOSSIN-B-RELATED"/>
    <property type="match status" value="1"/>
</dbReference>
<evidence type="ECO:0000256" key="5">
    <source>
        <dbReference type="SAM" id="Phobius"/>
    </source>
</evidence>
<dbReference type="InterPro" id="IPR013783">
    <property type="entry name" value="Ig-like_fold"/>
</dbReference>
<feature type="region of interest" description="Disordered" evidence="4">
    <location>
        <begin position="755"/>
        <end position="785"/>
    </location>
</feature>
<keyword evidence="5" id="KW-0812">Transmembrane</keyword>